<accession>A0A7K7WUG3</accession>
<proteinExistence type="predicted"/>
<dbReference type="PANTHER" id="PTHR13723:SF173">
    <property type="entry name" value="ADAMTS-LIKE PROTEIN 5"/>
    <property type="match status" value="1"/>
</dbReference>
<dbReference type="InterPro" id="IPR013273">
    <property type="entry name" value="ADAMTS/ADAMTS-like"/>
</dbReference>
<dbReference type="InterPro" id="IPR045371">
    <property type="entry name" value="ADAMTS_CR_3"/>
</dbReference>
<evidence type="ECO:0000256" key="1">
    <source>
        <dbReference type="ARBA" id="ARBA00004613"/>
    </source>
</evidence>
<dbReference type="InterPro" id="IPR050439">
    <property type="entry name" value="ADAMTS_ADAMTS-like"/>
</dbReference>
<comment type="caution">
    <text evidence="4">The sequence shown here is derived from an EMBL/GenBank/DDBJ whole genome shotgun (WGS) entry which is preliminary data.</text>
</comment>
<gene>
    <name evidence="4" type="primary">Adamtsl5</name>
    <name evidence="4" type="ORF">NOTJUL_R14619</name>
</gene>
<keyword evidence="5" id="KW-1185">Reference proteome</keyword>
<feature type="domain" description="ADAMTS/ADAMTS-like cysteine-rich" evidence="3">
    <location>
        <begin position="24"/>
        <end position="119"/>
    </location>
</feature>
<evidence type="ECO:0000313" key="4">
    <source>
        <dbReference type="EMBL" id="NXA56938.1"/>
    </source>
</evidence>
<protein>
    <submittedName>
        <fullName evidence="4">ATL5 protein</fullName>
    </submittedName>
</protein>
<feature type="non-terminal residue" evidence="4">
    <location>
        <position position="1"/>
    </location>
</feature>
<organism evidence="4 5">
    <name type="scientific">Nothocercus julius</name>
    <dbReference type="NCBI Taxonomy" id="2585813"/>
    <lineage>
        <taxon>Eukaryota</taxon>
        <taxon>Metazoa</taxon>
        <taxon>Chordata</taxon>
        <taxon>Craniata</taxon>
        <taxon>Vertebrata</taxon>
        <taxon>Euteleostomi</taxon>
        <taxon>Archelosauria</taxon>
        <taxon>Archosauria</taxon>
        <taxon>Dinosauria</taxon>
        <taxon>Saurischia</taxon>
        <taxon>Theropoda</taxon>
        <taxon>Coelurosauria</taxon>
        <taxon>Aves</taxon>
        <taxon>Palaeognathae</taxon>
        <taxon>Tinamiformes</taxon>
        <taxon>Tinamidae</taxon>
        <taxon>Nothocercus</taxon>
    </lineage>
</organism>
<evidence type="ECO:0000259" key="3">
    <source>
        <dbReference type="Pfam" id="PF19236"/>
    </source>
</evidence>
<name>A0A7K7WUG3_9AVES</name>
<dbReference type="PRINTS" id="PR01857">
    <property type="entry name" value="ADAMTSFAMILY"/>
</dbReference>
<dbReference type="AlphaFoldDB" id="A0A7K7WUG3"/>
<dbReference type="GO" id="GO:0004222">
    <property type="term" value="F:metalloendopeptidase activity"/>
    <property type="evidence" value="ECO:0007669"/>
    <property type="project" value="TreeGrafter"/>
</dbReference>
<sequence length="158" mass="15879">TTLSPCWAPRPATAGCLSTEVSAGARAQGAPCRGPPATGVAPFPLFPPAAPNVCDLNCLAAGHNFYYTFGRVLDGTRCSPGSPDLCVGGRCLSAGCDGILGSGARPDACGQCGGGPGACVFVHRLFQGAPPSSGYFGYMNVTKIPAGATNIKVTDKSR</sequence>
<feature type="non-terminal residue" evidence="4">
    <location>
        <position position="158"/>
    </location>
</feature>
<dbReference type="GO" id="GO:0030198">
    <property type="term" value="P:extracellular matrix organization"/>
    <property type="evidence" value="ECO:0007669"/>
    <property type="project" value="InterPro"/>
</dbReference>
<keyword evidence="2" id="KW-0964">Secreted</keyword>
<dbReference type="Pfam" id="PF19236">
    <property type="entry name" value="ADAMTS_CR_3"/>
    <property type="match status" value="1"/>
</dbReference>
<dbReference type="GO" id="GO:0006508">
    <property type="term" value="P:proteolysis"/>
    <property type="evidence" value="ECO:0007669"/>
    <property type="project" value="TreeGrafter"/>
</dbReference>
<dbReference type="Gene3D" id="2.60.120.830">
    <property type="match status" value="1"/>
</dbReference>
<dbReference type="PANTHER" id="PTHR13723">
    <property type="entry name" value="ADAMTS A DISINTEGRIN AND METALLOPROTEASE WITH THROMBOSPONDIN MOTIFS PROTEASE"/>
    <property type="match status" value="1"/>
</dbReference>
<reference evidence="4 5" key="1">
    <citation type="submission" date="2019-09" db="EMBL/GenBank/DDBJ databases">
        <title>Bird 10,000 Genomes (B10K) Project - Family phase.</title>
        <authorList>
            <person name="Zhang G."/>
        </authorList>
    </citation>
    <scope>NUCLEOTIDE SEQUENCE [LARGE SCALE GENOMIC DNA]</scope>
    <source>
        <strain evidence="4">B10K-MSB-01</strain>
    </source>
</reference>
<dbReference type="EMBL" id="VZSV01000443">
    <property type="protein sequence ID" value="NXA56938.1"/>
    <property type="molecule type" value="Genomic_DNA"/>
</dbReference>
<evidence type="ECO:0000313" key="5">
    <source>
        <dbReference type="Proteomes" id="UP000531559"/>
    </source>
</evidence>
<evidence type="ECO:0000256" key="2">
    <source>
        <dbReference type="ARBA" id="ARBA00022525"/>
    </source>
</evidence>
<dbReference type="GO" id="GO:0031012">
    <property type="term" value="C:extracellular matrix"/>
    <property type="evidence" value="ECO:0007669"/>
    <property type="project" value="TreeGrafter"/>
</dbReference>
<dbReference type="OrthoDB" id="5984913at2759"/>
<dbReference type="Proteomes" id="UP000531559">
    <property type="component" value="Unassembled WGS sequence"/>
</dbReference>
<comment type="subcellular location">
    <subcellularLocation>
        <location evidence="1">Secreted</location>
    </subcellularLocation>
</comment>
<dbReference type="GO" id="GO:0005576">
    <property type="term" value="C:extracellular region"/>
    <property type="evidence" value="ECO:0007669"/>
    <property type="project" value="UniProtKB-SubCell"/>
</dbReference>